<evidence type="ECO:0000259" key="9">
    <source>
        <dbReference type="PROSITE" id="PS51471"/>
    </source>
</evidence>
<name>A0A158IPD1_9BURK</name>
<accession>A0A158IPD1</accession>
<evidence type="ECO:0000256" key="2">
    <source>
        <dbReference type="ARBA" id="ARBA00022723"/>
    </source>
</evidence>
<keyword evidence="7" id="KW-0408">Iron</keyword>
<dbReference type="InterPro" id="IPR005123">
    <property type="entry name" value="Oxoglu/Fe-dep_dioxygenase_dom"/>
</dbReference>
<dbReference type="GO" id="GO:0006307">
    <property type="term" value="P:DNA alkylation repair"/>
    <property type="evidence" value="ECO:0007669"/>
    <property type="project" value="InterPro"/>
</dbReference>
<dbReference type="PANTHER" id="PTHR31212:SF4">
    <property type="entry name" value="ALPHA-KETOGLUTARATE-DEPENDENT DIOXYGENASE ALKB HOMOLOG 3"/>
    <property type="match status" value="1"/>
</dbReference>
<dbReference type="Proteomes" id="UP000054925">
    <property type="component" value="Unassembled WGS sequence"/>
</dbReference>
<evidence type="ECO:0000256" key="7">
    <source>
        <dbReference type="ARBA" id="ARBA00023004"/>
    </source>
</evidence>
<proteinExistence type="predicted"/>
<dbReference type="AlphaFoldDB" id="A0A158IPD1"/>
<evidence type="ECO:0000256" key="5">
    <source>
        <dbReference type="ARBA" id="ARBA00022964"/>
    </source>
</evidence>
<evidence type="ECO:0000256" key="3">
    <source>
        <dbReference type="ARBA" id="ARBA00022763"/>
    </source>
</evidence>
<dbReference type="GO" id="GO:0016705">
    <property type="term" value="F:oxidoreductase activity, acting on paired donors, with incorporation or reduction of molecular oxygen"/>
    <property type="evidence" value="ECO:0007669"/>
    <property type="project" value="UniProtKB-ARBA"/>
</dbReference>
<dbReference type="GO" id="GO:0051213">
    <property type="term" value="F:dioxygenase activity"/>
    <property type="evidence" value="ECO:0007669"/>
    <property type="project" value="UniProtKB-KW"/>
</dbReference>
<dbReference type="GO" id="GO:0016787">
    <property type="term" value="F:hydrolase activity"/>
    <property type="evidence" value="ECO:0007669"/>
    <property type="project" value="UniProtKB-ARBA"/>
</dbReference>
<keyword evidence="4" id="KW-0460">Magnesium</keyword>
<protein>
    <submittedName>
        <fullName evidence="10">2OG-Fe(II) oxygenase</fullName>
    </submittedName>
</protein>
<evidence type="ECO:0000256" key="6">
    <source>
        <dbReference type="ARBA" id="ARBA00023002"/>
    </source>
</evidence>
<gene>
    <name evidence="10" type="ORF">AWB67_02729</name>
</gene>
<dbReference type="InterPro" id="IPR032854">
    <property type="entry name" value="ALKBH3"/>
</dbReference>
<keyword evidence="3" id="KW-0227">DNA damage</keyword>
<dbReference type="PANTHER" id="PTHR31212">
    <property type="entry name" value="ALPHA-KETOGLUTARATE-DEPENDENT DIOXYGENASE ALKB HOMOLOG 3"/>
    <property type="match status" value="1"/>
</dbReference>
<reference evidence="10" key="1">
    <citation type="submission" date="2016-01" db="EMBL/GenBank/DDBJ databases">
        <authorList>
            <person name="Peeters C."/>
        </authorList>
    </citation>
    <scope>NUCLEOTIDE SEQUENCE [LARGE SCALE GENOMIC DNA]</scope>
    <source>
        <strain evidence="10">LMG 22937</strain>
    </source>
</reference>
<dbReference type="Pfam" id="PF13532">
    <property type="entry name" value="2OG-FeII_Oxy_2"/>
    <property type="match status" value="1"/>
</dbReference>
<feature type="domain" description="Fe2OG dioxygenase" evidence="9">
    <location>
        <begin position="123"/>
        <end position="220"/>
    </location>
</feature>
<evidence type="ECO:0000256" key="1">
    <source>
        <dbReference type="ARBA" id="ARBA00001954"/>
    </source>
</evidence>
<organism evidence="10 11">
    <name type="scientific">Caballeronia terrestris</name>
    <dbReference type="NCBI Taxonomy" id="1226301"/>
    <lineage>
        <taxon>Bacteria</taxon>
        <taxon>Pseudomonadati</taxon>
        <taxon>Pseudomonadota</taxon>
        <taxon>Betaproteobacteria</taxon>
        <taxon>Burkholderiales</taxon>
        <taxon>Burkholderiaceae</taxon>
        <taxon>Caballeronia</taxon>
    </lineage>
</organism>
<evidence type="ECO:0000313" key="10">
    <source>
        <dbReference type="EMBL" id="SAL58502.1"/>
    </source>
</evidence>
<dbReference type="Gene3D" id="2.60.120.590">
    <property type="entry name" value="Alpha-ketoglutarate-dependent dioxygenase AlkB-like"/>
    <property type="match status" value="1"/>
</dbReference>
<comment type="caution">
    <text evidence="10">The sequence shown here is derived from an EMBL/GenBank/DDBJ whole genome shotgun (WGS) entry which is preliminary data.</text>
</comment>
<dbReference type="FunFam" id="2.60.120.590:FF:000004">
    <property type="entry name" value="DNA oxidative demethylase ALKBH2"/>
    <property type="match status" value="1"/>
</dbReference>
<dbReference type="SUPFAM" id="SSF51197">
    <property type="entry name" value="Clavaminate synthase-like"/>
    <property type="match status" value="1"/>
</dbReference>
<comment type="cofactor">
    <cofactor evidence="1">
        <name>Fe(2+)</name>
        <dbReference type="ChEBI" id="CHEBI:29033"/>
    </cofactor>
</comment>
<evidence type="ECO:0000256" key="8">
    <source>
        <dbReference type="ARBA" id="ARBA00023204"/>
    </source>
</evidence>
<dbReference type="GO" id="GO:0032451">
    <property type="term" value="F:demethylase activity"/>
    <property type="evidence" value="ECO:0007669"/>
    <property type="project" value="UniProtKB-ARBA"/>
</dbReference>
<dbReference type="GO" id="GO:0046872">
    <property type="term" value="F:metal ion binding"/>
    <property type="evidence" value="ECO:0007669"/>
    <property type="project" value="UniProtKB-KW"/>
</dbReference>
<dbReference type="InterPro" id="IPR027450">
    <property type="entry name" value="AlkB-like"/>
</dbReference>
<evidence type="ECO:0000256" key="4">
    <source>
        <dbReference type="ARBA" id="ARBA00022842"/>
    </source>
</evidence>
<dbReference type="GO" id="GO:0140097">
    <property type="term" value="F:catalytic activity, acting on DNA"/>
    <property type="evidence" value="ECO:0007669"/>
    <property type="project" value="UniProtKB-ARBA"/>
</dbReference>
<keyword evidence="8" id="KW-0234">DNA repair</keyword>
<dbReference type="PROSITE" id="PS51471">
    <property type="entry name" value="FE2OG_OXY"/>
    <property type="match status" value="1"/>
</dbReference>
<keyword evidence="2" id="KW-0479">Metal-binding</keyword>
<keyword evidence="5" id="KW-0223">Dioxygenase</keyword>
<dbReference type="EMBL" id="FCOL02000013">
    <property type="protein sequence ID" value="SAL58502.1"/>
    <property type="molecule type" value="Genomic_DNA"/>
</dbReference>
<keyword evidence="11" id="KW-1185">Reference proteome</keyword>
<evidence type="ECO:0000313" key="11">
    <source>
        <dbReference type="Proteomes" id="UP000054925"/>
    </source>
</evidence>
<dbReference type="InterPro" id="IPR037151">
    <property type="entry name" value="AlkB-like_sf"/>
</dbReference>
<keyword evidence="6" id="KW-0560">Oxidoreductase</keyword>
<sequence length="232" mass="26523">MRTDSPSRVCYRDSSCRATRPDFTSPNMFDLFDDIPKPDIDWQPDWLPADTASDLMAALIDEVCWRQDTMTTPGGRVPLPRLTAWQGEPDAVYTYSGIRNVPQPWTPAVAELRQRAEDASRVRFNSVLLNRYRTGQDSMGWHADKERELGPEPVIASVSLGTTRTFEFRHARTHATHTLPLSHGSLLVMRGRTQLEWVHRVPKEPEARGERINLTFRWIDANAAPKARSRRT</sequence>